<name>A0A382HWQ0_9ZZZZ</name>
<dbReference type="PROSITE" id="PS50005">
    <property type="entry name" value="TPR"/>
    <property type="match status" value="1"/>
</dbReference>
<proteinExistence type="predicted"/>
<feature type="non-terminal residue" evidence="1">
    <location>
        <position position="396"/>
    </location>
</feature>
<dbReference type="InterPro" id="IPR019734">
    <property type="entry name" value="TPR_rpt"/>
</dbReference>
<organism evidence="1">
    <name type="scientific">marine metagenome</name>
    <dbReference type="NCBI Taxonomy" id="408172"/>
    <lineage>
        <taxon>unclassified sequences</taxon>
        <taxon>metagenomes</taxon>
        <taxon>ecological metagenomes</taxon>
    </lineage>
</organism>
<dbReference type="InterPro" id="IPR011990">
    <property type="entry name" value="TPR-like_helical_dom_sf"/>
</dbReference>
<gene>
    <name evidence="1" type="ORF">METZ01_LOCUS244688</name>
</gene>
<evidence type="ECO:0000313" key="1">
    <source>
        <dbReference type="EMBL" id="SVB91834.1"/>
    </source>
</evidence>
<reference evidence="1" key="1">
    <citation type="submission" date="2018-05" db="EMBL/GenBank/DDBJ databases">
        <authorList>
            <person name="Lanie J.A."/>
            <person name="Ng W.-L."/>
            <person name="Kazmierczak K.M."/>
            <person name="Andrzejewski T.M."/>
            <person name="Davidsen T.M."/>
            <person name="Wayne K.J."/>
            <person name="Tettelin H."/>
            <person name="Glass J.I."/>
            <person name="Rusch D."/>
            <person name="Podicherti R."/>
            <person name="Tsui H.-C.T."/>
            <person name="Winkler M.E."/>
        </authorList>
    </citation>
    <scope>NUCLEOTIDE SEQUENCE</scope>
</reference>
<evidence type="ECO:0008006" key="2">
    <source>
        <dbReference type="Google" id="ProtNLM"/>
    </source>
</evidence>
<accession>A0A382HWQ0</accession>
<sequence length="396" mass="43687">MENATMKRFAAVLLTVSMLGGFGAAQFADVGTLDFPTSGSPEAQVYFLRGVAILHSFGWKQAITEFQAAQQLDPDFAMAYWGETLSYNHPLFGEQDVDSPRTVLARLGASREERLAKAPTERERGLLDAVETLWGKGEWQDRRVAYSEAMGTLHERYPDDDEIATFYAVSLLSAARALGDSTFRFEVKAGTIALDVFNRNPNHPGAPHYAIHSFDDPVHAPLALESALRYAEIAPAVSHARHMPTHIFIQHGMWDMVSGHNQFAYDAARALWEEGDSVSDTVHSLDWGQYGDLQRGDYEKARLWIERLEIVTEESGGQNRASNSLPLLRARYVVETENWETLKITEDSASTELLATGLSAVKTGDLETAEKAAEALKEAGGGNNQVMHKEVAASIL</sequence>
<dbReference type="EMBL" id="UINC01063811">
    <property type="protein sequence ID" value="SVB91834.1"/>
    <property type="molecule type" value="Genomic_DNA"/>
</dbReference>
<dbReference type="SUPFAM" id="SSF48452">
    <property type="entry name" value="TPR-like"/>
    <property type="match status" value="1"/>
</dbReference>
<protein>
    <recommendedName>
        <fullName evidence="2">Tetratricopeptide repeat protein</fullName>
    </recommendedName>
</protein>
<dbReference type="PANTHER" id="PTHR45588:SF1">
    <property type="entry name" value="WW DOMAIN-CONTAINING PROTEIN"/>
    <property type="match status" value="1"/>
</dbReference>
<dbReference type="AlphaFoldDB" id="A0A382HWQ0"/>
<dbReference type="PANTHER" id="PTHR45588">
    <property type="entry name" value="TPR DOMAIN-CONTAINING PROTEIN"/>
    <property type="match status" value="1"/>
</dbReference>